<evidence type="ECO:0000256" key="1">
    <source>
        <dbReference type="ARBA" id="ARBA00022723"/>
    </source>
</evidence>
<proteinExistence type="predicted"/>
<protein>
    <recommendedName>
        <fullName evidence="4">Calcineurin-like phosphoesterase domain-containing protein</fullName>
    </recommendedName>
</protein>
<keyword evidence="6" id="KW-1185">Reference proteome</keyword>
<evidence type="ECO:0000256" key="2">
    <source>
        <dbReference type="ARBA" id="ARBA00022801"/>
    </source>
</evidence>
<dbReference type="Pfam" id="PF00149">
    <property type="entry name" value="Metallophos"/>
    <property type="match status" value="1"/>
</dbReference>
<evidence type="ECO:0000259" key="4">
    <source>
        <dbReference type="Pfam" id="PF00149"/>
    </source>
</evidence>
<dbReference type="InterPro" id="IPR004843">
    <property type="entry name" value="Calcineurin-like_PHP"/>
</dbReference>
<dbReference type="InterPro" id="IPR051158">
    <property type="entry name" value="Metallophosphoesterase_sf"/>
</dbReference>
<keyword evidence="3" id="KW-0472">Membrane</keyword>
<dbReference type="EMBL" id="CADIKR010000004">
    <property type="protein sequence ID" value="CAB3889809.1"/>
    <property type="molecule type" value="Genomic_DNA"/>
</dbReference>
<reference evidence="5 6" key="1">
    <citation type="submission" date="2020-04" db="EMBL/GenBank/DDBJ databases">
        <authorList>
            <person name="De Canck E."/>
        </authorList>
    </citation>
    <scope>NUCLEOTIDE SEQUENCE [LARGE SCALE GENOMIC DNA]</scope>
    <source>
        <strain evidence="5 6">LMG 3415</strain>
    </source>
</reference>
<organism evidence="5 6">
    <name type="scientific">Achromobacter mucicolens</name>
    <dbReference type="NCBI Taxonomy" id="1389922"/>
    <lineage>
        <taxon>Bacteria</taxon>
        <taxon>Pseudomonadati</taxon>
        <taxon>Pseudomonadota</taxon>
        <taxon>Betaproteobacteria</taxon>
        <taxon>Burkholderiales</taxon>
        <taxon>Alcaligenaceae</taxon>
        <taxon>Achromobacter</taxon>
    </lineage>
</organism>
<comment type="caution">
    <text evidence="5">The sequence shown here is derived from an EMBL/GenBank/DDBJ whole genome shotgun (WGS) entry which is preliminary data.</text>
</comment>
<feature type="transmembrane region" description="Helical" evidence="3">
    <location>
        <begin position="26"/>
        <end position="46"/>
    </location>
</feature>
<keyword evidence="2" id="KW-0378">Hydrolase</keyword>
<feature type="transmembrane region" description="Helical" evidence="3">
    <location>
        <begin position="88"/>
        <end position="105"/>
    </location>
</feature>
<dbReference type="PANTHER" id="PTHR31302">
    <property type="entry name" value="TRANSMEMBRANE PROTEIN WITH METALLOPHOSPHOESTERASE DOMAIN-RELATED"/>
    <property type="match status" value="1"/>
</dbReference>
<dbReference type="CDD" id="cd07385">
    <property type="entry name" value="MPP_YkuE_C"/>
    <property type="match status" value="1"/>
</dbReference>
<evidence type="ECO:0000313" key="6">
    <source>
        <dbReference type="Proteomes" id="UP000507140"/>
    </source>
</evidence>
<keyword evidence="3" id="KW-0812">Transmembrane</keyword>
<dbReference type="InterPro" id="IPR029052">
    <property type="entry name" value="Metallo-depent_PP-like"/>
</dbReference>
<feature type="transmembrane region" description="Helical" evidence="3">
    <location>
        <begin position="135"/>
        <end position="153"/>
    </location>
</feature>
<evidence type="ECO:0000256" key="3">
    <source>
        <dbReference type="SAM" id="Phobius"/>
    </source>
</evidence>
<name>A0ABM8LGW8_9BURK</name>
<feature type="domain" description="Calcineurin-like phosphoesterase" evidence="4">
    <location>
        <begin position="179"/>
        <end position="347"/>
    </location>
</feature>
<evidence type="ECO:0000313" key="5">
    <source>
        <dbReference type="EMBL" id="CAB3889809.1"/>
    </source>
</evidence>
<feature type="transmembrane region" description="Helical" evidence="3">
    <location>
        <begin position="58"/>
        <end position="76"/>
    </location>
</feature>
<dbReference type="PANTHER" id="PTHR31302:SF31">
    <property type="entry name" value="PHOSPHODIESTERASE YAEI"/>
    <property type="match status" value="1"/>
</dbReference>
<sequence>MAVPWFSARRSAARLPAAVSLRQSSFFLRFLTLGALAHVYVGARLIPDLLLGREGDAAAILFLVLSCVLIPMGMLARSSVNPPWGDRIAWVGLLAMGLFSSLFVLTVLRDALLLILWLGNLAAGASLPWTELRRASAWTVIVLALAGTLAGFYNARRRARVVDVDVPIAGLPQDLDGFTIVQISDIHVGPTIKRRYVQAIVDAVNEQLPDMIAITGDVVDGSVEQLADQSRPLGELRAPFGVYLVTGNHEYYSGAAPWIAEFRRLGLRVLLNEHAVIHPSGLPVVVAGVTDYSAGAYDPHQRSNPRAALAGAPADAAVRILLAHQPRSAPAAEPAGYTLQLSGHTHGGQFFPWGFFVRFQQPFTAGLHRLGTMWVYTSRGTGYWGPPKRLWAPSEITRLRLRTASSR</sequence>
<dbReference type="SUPFAM" id="SSF56300">
    <property type="entry name" value="Metallo-dependent phosphatases"/>
    <property type="match status" value="1"/>
</dbReference>
<accession>A0ABM8LGW8</accession>
<keyword evidence="1" id="KW-0479">Metal-binding</keyword>
<dbReference type="Gene3D" id="3.60.21.10">
    <property type="match status" value="1"/>
</dbReference>
<keyword evidence="3" id="KW-1133">Transmembrane helix</keyword>
<dbReference type="Proteomes" id="UP000507140">
    <property type="component" value="Unassembled WGS sequence"/>
</dbReference>
<gene>
    <name evidence="5" type="ORF">LMG3415_03902</name>
</gene>